<organism evidence="9 10">
    <name type="scientific">Tegillarca granosa</name>
    <name type="common">Malaysian cockle</name>
    <name type="synonym">Anadara granosa</name>
    <dbReference type="NCBI Taxonomy" id="220873"/>
    <lineage>
        <taxon>Eukaryota</taxon>
        <taxon>Metazoa</taxon>
        <taxon>Spiralia</taxon>
        <taxon>Lophotrochozoa</taxon>
        <taxon>Mollusca</taxon>
        <taxon>Bivalvia</taxon>
        <taxon>Autobranchia</taxon>
        <taxon>Pteriomorphia</taxon>
        <taxon>Arcoida</taxon>
        <taxon>Arcoidea</taxon>
        <taxon>Arcidae</taxon>
        <taxon>Tegillarca</taxon>
    </lineage>
</organism>
<reference evidence="9 10" key="1">
    <citation type="submission" date="2022-12" db="EMBL/GenBank/DDBJ databases">
        <title>Chromosome-level genome of Tegillarca granosa.</title>
        <authorList>
            <person name="Kim J."/>
        </authorList>
    </citation>
    <scope>NUCLEOTIDE SEQUENCE [LARGE SCALE GENOMIC DNA]</scope>
    <source>
        <strain evidence="9">Teg-2019</strain>
        <tissue evidence="9">Adductor muscle</tissue>
    </source>
</reference>
<keyword evidence="4" id="KW-0285">Flavoprotein</keyword>
<feature type="signal peptide" evidence="7">
    <location>
        <begin position="1"/>
        <end position="18"/>
    </location>
</feature>
<dbReference type="Gene3D" id="3.40.50.720">
    <property type="entry name" value="NAD(P)-binding Rossmann-like Domain"/>
    <property type="match status" value="3"/>
</dbReference>
<evidence type="ECO:0000256" key="4">
    <source>
        <dbReference type="ARBA" id="ARBA00022630"/>
    </source>
</evidence>
<accession>A0ABQ9ELG4</accession>
<evidence type="ECO:0000256" key="3">
    <source>
        <dbReference type="ARBA" id="ARBA00006730"/>
    </source>
</evidence>
<keyword evidence="6" id="KW-0560">Oxidoreductase</keyword>
<dbReference type="Gene3D" id="3.30.9.10">
    <property type="entry name" value="D-Amino Acid Oxidase, subunit A, domain 2"/>
    <property type="match status" value="1"/>
</dbReference>
<evidence type="ECO:0000256" key="6">
    <source>
        <dbReference type="ARBA" id="ARBA00023002"/>
    </source>
</evidence>
<name>A0ABQ9ELG4_TEGGR</name>
<dbReference type="InterPro" id="IPR023209">
    <property type="entry name" value="DAO"/>
</dbReference>
<dbReference type="SUPFAM" id="SSF51971">
    <property type="entry name" value="Nucleotide-binding domain"/>
    <property type="match status" value="1"/>
</dbReference>
<dbReference type="InterPro" id="IPR006181">
    <property type="entry name" value="D-amino_acid_oxidase_CS"/>
</dbReference>
<dbReference type="Pfam" id="PF01266">
    <property type="entry name" value="DAO"/>
    <property type="match status" value="2"/>
</dbReference>
<keyword evidence="7" id="KW-0732">Signal</keyword>
<comment type="subcellular location">
    <subcellularLocation>
        <location evidence="2">Peroxisome matrix</location>
    </subcellularLocation>
</comment>
<evidence type="ECO:0000313" key="10">
    <source>
        <dbReference type="Proteomes" id="UP001217089"/>
    </source>
</evidence>
<evidence type="ECO:0000256" key="1">
    <source>
        <dbReference type="ARBA" id="ARBA00001974"/>
    </source>
</evidence>
<evidence type="ECO:0000256" key="7">
    <source>
        <dbReference type="SAM" id="SignalP"/>
    </source>
</evidence>
<dbReference type="EMBL" id="JARBDR010000813">
    <property type="protein sequence ID" value="KAJ8306109.1"/>
    <property type="molecule type" value="Genomic_DNA"/>
</dbReference>
<proteinExistence type="inferred from homology"/>
<feature type="chain" id="PRO_5047009744" description="FAD dependent oxidoreductase domain-containing protein" evidence="7">
    <location>
        <begin position="19"/>
        <end position="228"/>
    </location>
</feature>
<dbReference type="Proteomes" id="UP001217089">
    <property type="component" value="Unassembled WGS sequence"/>
</dbReference>
<gene>
    <name evidence="9" type="ORF">KUTeg_016654</name>
</gene>
<sequence>MSSSICIVGAGVMGLSSAVCLQNSLPDVSITIVADKFSPDTTSDGSGGFWEPHLNPFWKESVLGYRPLTDKEIKTINPYAKGGTTFTSLMIDLDAGYDIIINCSGIGAAQLVEDKTVRPIRGQLIKVHAPWVKHFYISFDGTDDVYILPGVHGVSLGGTSQKENWNTNVSISDRDRIWSGCIKMVPSLENAKVIHNYGHGGSGITLHWGCALDVVRLVKDALSTVSKL</sequence>
<dbReference type="PROSITE" id="PS00677">
    <property type="entry name" value="DAO"/>
    <property type="match status" value="1"/>
</dbReference>
<comment type="cofactor">
    <cofactor evidence="1">
        <name>FAD</name>
        <dbReference type="ChEBI" id="CHEBI:57692"/>
    </cofactor>
</comment>
<dbReference type="SUPFAM" id="SSF54373">
    <property type="entry name" value="FAD-linked reductases, C-terminal domain"/>
    <property type="match status" value="1"/>
</dbReference>
<feature type="domain" description="FAD dependent oxidoreductase" evidence="8">
    <location>
        <begin position="5"/>
        <end position="54"/>
    </location>
</feature>
<feature type="domain" description="FAD dependent oxidoreductase" evidence="8">
    <location>
        <begin position="96"/>
        <end position="190"/>
    </location>
</feature>
<dbReference type="PANTHER" id="PTHR11530">
    <property type="entry name" value="D-AMINO ACID OXIDASE"/>
    <property type="match status" value="1"/>
</dbReference>
<dbReference type="InterPro" id="IPR006076">
    <property type="entry name" value="FAD-dep_OxRdtase"/>
</dbReference>
<evidence type="ECO:0000256" key="5">
    <source>
        <dbReference type="ARBA" id="ARBA00022827"/>
    </source>
</evidence>
<dbReference type="PANTHER" id="PTHR11530:SF11">
    <property type="entry name" value="D-ASPARTATE OXIDASE"/>
    <property type="match status" value="1"/>
</dbReference>
<keyword evidence="5" id="KW-0274">FAD</keyword>
<evidence type="ECO:0000313" key="9">
    <source>
        <dbReference type="EMBL" id="KAJ8306109.1"/>
    </source>
</evidence>
<keyword evidence="10" id="KW-1185">Reference proteome</keyword>
<comment type="caution">
    <text evidence="9">The sequence shown here is derived from an EMBL/GenBank/DDBJ whole genome shotgun (WGS) entry which is preliminary data.</text>
</comment>
<evidence type="ECO:0000259" key="8">
    <source>
        <dbReference type="Pfam" id="PF01266"/>
    </source>
</evidence>
<comment type="similarity">
    <text evidence="3">Belongs to the DAMOX/DASOX family.</text>
</comment>
<evidence type="ECO:0000256" key="2">
    <source>
        <dbReference type="ARBA" id="ARBA00004253"/>
    </source>
</evidence>
<protein>
    <recommendedName>
        <fullName evidence="8">FAD dependent oxidoreductase domain-containing protein</fullName>
    </recommendedName>
</protein>